<dbReference type="Gene3D" id="1.10.287.130">
    <property type="match status" value="1"/>
</dbReference>
<dbReference type="InterPro" id="IPR036097">
    <property type="entry name" value="HisK_dim/P_sf"/>
</dbReference>
<dbReference type="PROSITE" id="PS50109">
    <property type="entry name" value="HIS_KIN"/>
    <property type="match status" value="1"/>
</dbReference>
<evidence type="ECO:0000313" key="13">
    <source>
        <dbReference type="EMBL" id="MBP1041481.1"/>
    </source>
</evidence>
<dbReference type="InterPro" id="IPR050428">
    <property type="entry name" value="TCS_sensor_his_kinase"/>
</dbReference>
<keyword evidence="7 13" id="KW-0418">Kinase</keyword>
<dbReference type="Pfam" id="PF02518">
    <property type="entry name" value="HATPase_c"/>
    <property type="match status" value="1"/>
</dbReference>
<dbReference type="EMBL" id="JAEEGA010000006">
    <property type="protein sequence ID" value="MBP1041481.1"/>
    <property type="molecule type" value="Genomic_DNA"/>
</dbReference>
<keyword evidence="14" id="KW-1185">Reference proteome</keyword>
<dbReference type="InterPro" id="IPR036890">
    <property type="entry name" value="HATPase_C_sf"/>
</dbReference>
<keyword evidence="10" id="KW-0472">Membrane</keyword>
<reference evidence="13" key="1">
    <citation type="submission" date="2020-12" db="EMBL/GenBank/DDBJ databases">
        <title>Vagococcus allomyrinae sp. nov. and Enterococcus lavae sp. nov., isolated from the larvae of Allomyrina dichotoma.</title>
        <authorList>
            <person name="Lee S.D."/>
        </authorList>
    </citation>
    <scope>NUCLEOTIDE SEQUENCE</scope>
    <source>
        <strain evidence="13">BWB3-3</strain>
    </source>
</reference>
<sequence length="525" mass="59316">MTIRKRLFFYSFGVVGLAALLILLYFMLMLSQLYAKQIETDRVNTLKSIQVLQLSGDDQQISQALNQFETPNSIASMTLIEGSSKIVINLAYSTIELDVTDPDLQGLVKELYDLIADIQNLTEKELDAQVADLIERGKALLTQKELLQKWDSDLITLKVKDTNQNYQEVFQVEGGANVHRVTDQQFIVEAKVSDNHNRYSTYLGLTSEQKKLHLVMAAAMTPKMTQLNQVIYGSLPMIVTVLLVIISLATGILAYLLIRPLKKVSNLMEDMKKGRYELTEVSEGVRDEYQQLEADLVALYATLEHQKSQLATQNQRQGVFLKASSHQLKTPVTGALLLVEGMIGEVGKYRETARYLPEVKETLRSMEQIINEILLIDQRVKAEPQLVSVTLAAMVQPLIAQQAVLFEKKSLELKSDIDPEMLINTDPIYFEQIVENLLSNACNYTDSQQKIRIYTKASKLIIENDGCQLDETWLEKLFEPFVRPPQKRKGHGLGLYLVAQYAELLGLRVTLANSNRNSVVATIHF</sequence>
<evidence type="ECO:0000256" key="5">
    <source>
        <dbReference type="ARBA" id="ARBA00022679"/>
    </source>
</evidence>
<evidence type="ECO:0000259" key="12">
    <source>
        <dbReference type="PROSITE" id="PS50885"/>
    </source>
</evidence>
<evidence type="ECO:0000313" key="14">
    <source>
        <dbReference type="Proteomes" id="UP000674938"/>
    </source>
</evidence>
<accession>A0A940PDF6</accession>
<dbReference type="PANTHER" id="PTHR45436">
    <property type="entry name" value="SENSOR HISTIDINE KINASE YKOH"/>
    <property type="match status" value="1"/>
</dbReference>
<keyword evidence="9" id="KW-0902">Two-component regulatory system</keyword>
<organism evidence="13 14">
    <name type="scientific">Vagococcus allomyrinae</name>
    <dbReference type="NCBI Taxonomy" id="2794353"/>
    <lineage>
        <taxon>Bacteria</taxon>
        <taxon>Bacillati</taxon>
        <taxon>Bacillota</taxon>
        <taxon>Bacilli</taxon>
        <taxon>Lactobacillales</taxon>
        <taxon>Enterococcaceae</taxon>
        <taxon>Vagococcus</taxon>
    </lineage>
</organism>
<dbReference type="InterPro" id="IPR003661">
    <property type="entry name" value="HisK_dim/P_dom"/>
</dbReference>
<evidence type="ECO:0000256" key="6">
    <source>
        <dbReference type="ARBA" id="ARBA00022692"/>
    </source>
</evidence>
<dbReference type="PANTHER" id="PTHR45436:SF5">
    <property type="entry name" value="SENSOR HISTIDINE KINASE TRCS"/>
    <property type="match status" value="1"/>
</dbReference>
<dbReference type="RefSeq" id="WP_209527464.1">
    <property type="nucleotide sequence ID" value="NZ_JAEEGA010000006.1"/>
</dbReference>
<keyword evidence="6 10" id="KW-0812">Transmembrane</keyword>
<dbReference type="InterPro" id="IPR003660">
    <property type="entry name" value="HAMP_dom"/>
</dbReference>
<evidence type="ECO:0000256" key="8">
    <source>
        <dbReference type="ARBA" id="ARBA00022989"/>
    </source>
</evidence>
<evidence type="ECO:0000256" key="2">
    <source>
        <dbReference type="ARBA" id="ARBA00004370"/>
    </source>
</evidence>
<evidence type="ECO:0000256" key="3">
    <source>
        <dbReference type="ARBA" id="ARBA00012438"/>
    </source>
</evidence>
<evidence type="ECO:0000256" key="7">
    <source>
        <dbReference type="ARBA" id="ARBA00022777"/>
    </source>
</evidence>
<evidence type="ECO:0000256" key="1">
    <source>
        <dbReference type="ARBA" id="ARBA00000085"/>
    </source>
</evidence>
<feature type="transmembrane region" description="Helical" evidence="10">
    <location>
        <begin position="7"/>
        <end position="28"/>
    </location>
</feature>
<evidence type="ECO:0000256" key="10">
    <source>
        <dbReference type="SAM" id="Phobius"/>
    </source>
</evidence>
<evidence type="ECO:0000259" key="11">
    <source>
        <dbReference type="PROSITE" id="PS50109"/>
    </source>
</evidence>
<keyword evidence="8 10" id="KW-1133">Transmembrane helix</keyword>
<proteinExistence type="predicted"/>
<comment type="subcellular location">
    <subcellularLocation>
        <location evidence="2">Membrane</location>
    </subcellularLocation>
</comment>
<dbReference type="GO" id="GO:0000155">
    <property type="term" value="F:phosphorelay sensor kinase activity"/>
    <property type="evidence" value="ECO:0007669"/>
    <property type="project" value="InterPro"/>
</dbReference>
<evidence type="ECO:0000256" key="9">
    <source>
        <dbReference type="ARBA" id="ARBA00023012"/>
    </source>
</evidence>
<dbReference type="SUPFAM" id="SSF55874">
    <property type="entry name" value="ATPase domain of HSP90 chaperone/DNA topoisomerase II/histidine kinase"/>
    <property type="match status" value="1"/>
</dbReference>
<name>A0A940PDF6_9ENTE</name>
<dbReference type="SUPFAM" id="SSF47384">
    <property type="entry name" value="Homodimeric domain of signal transducing histidine kinase"/>
    <property type="match status" value="1"/>
</dbReference>
<dbReference type="EC" id="2.7.13.3" evidence="3"/>
<feature type="domain" description="HAMP" evidence="12">
    <location>
        <begin position="255"/>
        <end position="308"/>
    </location>
</feature>
<feature type="domain" description="Histidine kinase" evidence="11">
    <location>
        <begin position="323"/>
        <end position="525"/>
    </location>
</feature>
<dbReference type="Gene3D" id="3.30.565.10">
    <property type="entry name" value="Histidine kinase-like ATPase, C-terminal domain"/>
    <property type="match status" value="1"/>
</dbReference>
<keyword evidence="4" id="KW-0597">Phosphoprotein</keyword>
<comment type="caution">
    <text evidence="13">The sequence shown here is derived from an EMBL/GenBank/DDBJ whole genome shotgun (WGS) entry which is preliminary data.</text>
</comment>
<evidence type="ECO:0000256" key="4">
    <source>
        <dbReference type="ARBA" id="ARBA00022553"/>
    </source>
</evidence>
<dbReference type="PROSITE" id="PS50885">
    <property type="entry name" value="HAMP"/>
    <property type="match status" value="1"/>
</dbReference>
<dbReference type="Proteomes" id="UP000674938">
    <property type="component" value="Unassembled WGS sequence"/>
</dbReference>
<dbReference type="SMART" id="SM00388">
    <property type="entry name" value="HisKA"/>
    <property type="match status" value="1"/>
</dbReference>
<comment type="catalytic activity">
    <reaction evidence="1">
        <text>ATP + protein L-histidine = ADP + protein N-phospho-L-histidine.</text>
        <dbReference type="EC" id="2.7.13.3"/>
    </reaction>
</comment>
<dbReference type="GO" id="GO:0016020">
    <property type="term" value="C:membrane"/>
    <property type="evidence" value="ECO:0007669"/>
    <property type="project" value="UniProtKB-SubCell"/>
</dbReference>
<dbReference type="SMART" id="SM00387">
    <property type="entry name" value="HATPase_c"/>
    <property type="match status" value="1"/>
</dbReference>
<dbReference type="InterPro" id="IPR005467">
    <property type="entry name" value="His_kinase_dom"/>
</dbReference>
<dbReference type="AlphaFoldDB" id="A0A940PDF6"/>
<feature type="transmembrane region" description="Helical" evidence="10">
    <location>
        <begin position="230"/>
        <end position="258"/>
    </location>
</feature>
<protein>
    <recommendedName>
        <fullName evidence="3">histidine kinase</fullName>
        <ecNumber evidence="3">2.7.13.3</ecNumber>
    </recommendedName>
</protein>
<gene>
    <name evidence="13" type="ORF">I6N95_10730</name>
</gene>
<keyword evidence="5" id="KW-0808">Transferase</keyword>
<dbReference type="CDD" id="cd00082">
    <property type="entry name" value="HisKA"/>
    <property type="match status" value="1"/>
</dbReference>
<dbReference type="Pfam" id="PF00512">
    <property type="entry name" value="HisKA"/>
    <property type="match status" value="1"/>
</dbReference>
<dbReference type="InterPro" id="IPR003594">
    <property type="entry name" value="HATPase_dom"/>
</dbReference>